<feature type="domain" description="Response regulatory" evidence="14">
    <location>
        <begin position="1099"/>
        <end position="1217"/>
    </location>
</feature>
<dbReference type="Pfam" id="PF02518">
    <property type="entry name" value="HATPase_c"/>
    <property type="match status" value="1"/>
</dbReference>
<evidence type="ECO:0000256" key="8">
    <source>
        <dbReference type="ARBA" id="ARBA00023012"/>
    </source>
</evidence>
<dbReference type="EMBL" id="MDHN01000029">
    <property type="protein sequence ID" value="OFC70173.1"/>
    <property type="molecule type" value="Genomic_DNA"/>
</dbReference>
<evidence type="ECO:0000256" key="7">
    <source>
        <dbReference type="ARBA" id="ARBA00022691"/>
    </source>
</evidence>
<organism evidence="17 18">
    <name type="scientific">Alteromonas confluentis</name>
    <dbReference type="NCBI Taxonomy" id="1656094"/>
    <lineage>
        <taxon>Bacteria</taxon>
        <taxon>Pseudomonadati</taxon>
        <taxon>Pseudomonadota</taxon>
        <taxon>Gammaproteobacteria</taxon>
        <taxon>Alteromonadales</taxon>
        <taxon>Alteromonadaceae</taxon>
        <taxon>Alteromonas/Salinimonas group</taxon>
        <taxon>Alteromonas</taxon>
    </lineage>
</organism>
<dbReference type="GO" id="GO:0000155">
    <property type="term" value="F:phosphorelay sensor kinase activity"/>
    <property type="evidence" value="ECO:0007669"/>
    <property type="project" value="InterPro"/>
</dbReference>
<dbReference type="SMART" id="SM00387">
    <property type="entry name" value="HATPase_c"/>
    <property type="match status" value="1"/>
</dbReference>
<keyword evidence="18" id="KW-1185">Reference proteome</keyword>
<keyword evidence="6" id="KW-0808">Transferase</keyword>
<dbReference type="InterPro" id="IPR022642">
    <property type="entry name" value="CheR_C"/>
</dbReference>
<dbReference type="CDD" id="cd16922">
    <property type="entry name" value="HATPase_EvgS-ArcB-TorS-like"/>
    <property type="match status" value="1"/>
</dbReference>
<dbReference type="FunFam" id="3.30.565.10:FF:000010">
    <property type="entry name" value="Sensor histidine kinase RcsC"/>
    <property type="match status" value="1"/>
</dbReference>
<dbReference type="Gene3D" id="1.10.287.130">
    <property type="match status" value="1"/>
</dbReference>
<dbReference type="SMART" id="SM00138">
    <property type="entry name" value="MeTrc"/>
    <property type="match status" value="1"/>
</dbReference>
<dbReference type="PROSITE" id="PS50109">
    <property type="entry name" value="HIS_KIN"/>
    <property type="match status" value="1"/>
</dbReference>
<comment type="caution">
    <text evidence="17">The sequence shown here is derived from an EMBL/GenBank/DDBJ whole genome shotgun (WGS) entry which is preliminary data.</text>
</comment>
<protein>
    <submittedName>
        <fullName evidence="17">Uncharacterized protein</fullName>
    </submittedName>
</protein>
<evidence type="ECO:0000259" key="14">
    <source>
        <dbReference type="PROSITE" id="PS50110"/>
    </source>
</evidence>
<dbReference type="PROSITE" id="PS50110">
    <property type="entry name" value="RESPONSE_REGULATORY"/>
    <property type="match status" value="1"/>
</dbReference>
<feature type="active site" evidence="9">
    <location>
        <position position="137"/>
    </location>
</feature>
<evidence type="ECO:0000256" key="1">
    <source>
        <dbReference type="ARBA" id="ARBA00000085"/>
    </source>
</evidence>
<accession>A0A1E7Z9F5</accession>
<dbReference type="InterPro" id="IPR011006">
    <property type="entry name" value="CheY-like_superfamily"/>
</dbReference>
<feature type="domain" description="Histidine kinase" evidence="13">
    <location>
        <begin position="853"/>
        <end position="1074"/>
    </location>
</feature>
<dbReference type="SUPFAM" id="SSF53335">
    <property type="entry name" value="S-adenosyl-L-methionine-dependent methyltransferases"/>
    <property type="match status" value="1"/>
</dbReference>
<evidence type="ECO:0000256" key="11">
    <source>
        <dbReference type="SAM" id="Coils"/>
    </source>
</evidence>
<name>A0A1E7Z9F5_9ALTE</name>
<dbReference type="GO" id="GO:0006935">
    <property type="term" value="P:chemotaxis"/>
    <property type="evidence" value="ECO:0007669"/>
    <property type="project" value="UniProtKB-UniRule"/>
</dbReference>
<dbReference type="Gene3D" id="3.40.50.180">
    <property type="entry name" value="Methylesterase CheB, C-terminal domain"/>
    <property type="match status" value="1"/>
</dbReference>
<dbReference type="InterPro" id="IPR003594">
    <property type="entry name" value="HATPase_dom"/>
</dbReference>
<dbReference type="PANTHER" id="PTHR24422">
    <property type="entry name" value="CHEMOTAXIS PROTEIN METHYLTRANSFERASE"/>
    <property type="match status" value="1"/>
</dbReference>
<dbReference type="SMART" id="SM00388">
    <property type="entry name" value="HisKA"/>
    <property type="match status" value="1"/>
</dbReference>
<dbReference type="Gene3D" id="3.30.450.20">
    <property type="entry name" value="PAS domain"/>
    <property type="match status" value="1"/>
</dbReference>
<feature type="domain" description="CheB-type methylesterase" evidence="15">
    <location>
        <begin position="13"/>
        <end position="188"/>
    </location>
</feature>
<evidence type="ECO:0000313" key="18">
    <source>
        <dbReference type="Proteomes" id="UP000175691"/>
    </source>
</evidence>
<dbReference type="STRING" id="1656094.BFC18_13375"/>
<dbReference type="PROSITE" id="PS50123">
    <property type="entry name" value="CHER"/>
    <property type="match status" value="1"/>
</dbReference>
<dbReference type="PRINTS" id="PR00996">
    <property type="entry name" value="CHERMTFRASE"/>
</dbReference>
<dbReference type="InterPro" id="IPR022641">
    <property type="entry name" value="CheR_N"/>
</dbReference>
<keyword evidence="8" id="KW-0902">Two-component regulatory system</keyword>
<dbReference type="InterPro" id="IPR035909">
    <property type="entry name" value="CheB_C"/>
</dbReference>
<proteinExistence type="predicted"/>
<evidence type="ECO:0000259" key="16">
    <source>
        <dbReference type="PROSITE" id="PS50123"/>
    </source>
</evidence>
<dbReference type="Gene3D" id="3.40.50.150">
    <property type="entry name" value="Vaccinia Virus protein VP39"/>
    <property type="match status" value="1"/>
</dbReference>
<feature type="region of interest" description="Disordered" evidence="12">
    <location>
        <begin position="669"/>
        <end position="694"/>
    </location>
</feature>
<feature type="compositionally biased region" description="Low complexity" evidence="12">
    <location>
        <begin position="669"/>
        <end position="683"/>
    </location>
</feature>
<keyword evidence="3 9" id="KW-0145">Chemotaxis</keyword>
<dbReference type="SUPFAM" id="SSF55874">
    <property type="entry name" value="ATPase domain of HSP90 chaperone/DNA topoisomerase II/histidine kinase"/>
    <property type="match status" value="1"/>
</dbReference>
<keyword evidence="11" id="KW-0175">Coiled coil</keyword>
<dbReference type="GO" id="GO:0032259">
    <property type="term" value="P:methylation"/>
    <property type="evidence" value="ECO:0007669"/>
    <property type="project" value="UniProtKB-KW"/>
</dbReference>
<dbReference type="InterPro" id="IPR000673">
    <property type="entry name" value="Sig_transdc_resp-reg_Me-estase"/>
</dbReference>
<dbReference type="SUPFAM" id="SSF47757">
    <property type="entry name" value="Chemotaxis receptor methyltransferase CheR, N-terminal domain"/>
    <property type="match status" value="1"/>
</dbReference>
<dbReference type="InterPro" id="IPR005467">
    <property type="entry name" value="His_kinase_dom"/>
</dbReference>
<dbReference type="Gene3D" id="3.40.50.2300">
    <property type="match status" value="1"/>
</dbReference>
<dbReference type="CDD" id="cd17546">
    <property type="entry name" value="REC_hyHK_CKI1_RcsC-like"/>
    <property type="match status" value="1"/>
</dbReference>
<gene>
    <name evidence="17" type="ORF">BFC18_13375</name>
</gene>
<dbReference type="GO" id="GO:0008984">
    <property type="term" value="F:protein-glutamate methylesterase activity"/>
    <property type="evidence" value="ECO:0007669"/>
    <property type="project" value="InterPro"/>
</dbReference>
<sequence length="1226" mass="138191">MTTSSDEKAYYWVGIGASAGGLEPIQTLCEQLPNDANMIYIVAQHLSPKHESKLTELVQRETRLKVQTITNGIEAQPNTIYITPPKYDVRVKGKKIYLSELDSANFAKPSVNTLFVSLAEEKREHAIGVVLSGTGSDGAHGIKVIRASGGVTYAQDPTSAGYDGMPRAALDTDCVDFVLNPSDIGVHLHDLSTKLPRDLQIKIEGEEVQDRFLELISIVRKQCGVSFKHYKKATLQRRIERRMLARKVDSFSEYVDLIRDDSEEVRLLYKDILISVTNFFRDPNTFSQLAPMLESIKDSKSNGDPIRLWVVGCATGEEAYSLAIMLCEALGGVEKLSSEEHQIFASDVDTDALTVARRGIYSEASMADVPQQFKEKYFRKKGNAYEVIDEIKRIILFSGHNIIDDPPFLRIDLITCRNLLIYFDQELQKKVYRIFHYSLRDRGHLFLGKSESTSQVTDIFRAVNSQEKIFQKRSVSSYNPQRFHLSGKASVRLTEMPARTTDTSQPPQLPDALVEQLGDACILINDNLDVEHTYGNSTNYIKFPKGKPSFNLSEIVLEMFRHEIRPLVYKVTRTKKQSESQIRRMTIDGKKYQVKMKVLPVQIEEQDEKFLLVCFERSAEAINESTAVILDESAARIKELEDELSMAREHIQTVVEELETSNEELQSMNEELQSSNEELQSSNEELETTNEELQSTNEELVTMNDQLNDKTTSLEQVTNELVNIKNSLAFPLVYLDSNYTVVRANKAAKATFKLNSDLDNFNERIRERFDGVKVRDLVDGVTDSGKELTVPLEGENVYYSLQVTPYFSTNNKVEGAIFSFIDNTVLVNHQHELDEKREQAQRANLAKTEFLANVSHEIRTPLNAIVGVNEVFGLSVDDDSKRERLLKILDNATRKLKDLLNDLLDFAKLESGQLSLEHTEFSPKDLVEDLIELYAVDNDREDRKISANFSEDLPDAFIGDPLRIQQIVTNLLSNAIKFTESGSVKVSLSGHWDSGVYRLLLKVTDTGIGMSEENLQQIFEKFTQANSSIARRFGGSGLGLSIVKELVALMAGTISVSSKENAGTTFTITLPLQTPKAVMEKRPQSDKQISKLATADDTRVLVVEDNDANVFILTTYLEELGLTYDVAENGEQALEQVDKQHYDVILLDLQMDVMDGFEFFEVLTTEKPDIASKTDVIAVSAHVHQDIIARCLKTGMSDFLPKPVEITNLHEILLRYLNGRNTKNED</sequence>
<dbReference type="Pfam" id="PF01739">
    <property type="entry name" value="CheR"/>
    <property type="match status" value="1"/>
</dbReference>
<dbReference type="CDD" id="cd00082">
    <property type="entry name" value="HisKA"/>
    <property type="match status" value="1"/>
</dbReference>
<dbReference type="Pfam" id="PF03705">
    <property type="entry name" value="CheR_N"/>
    <property type="match status" value="1"/>
</dbReference>
<evidence type="ECO:0000259" key="15">
    <source>
        <dbReference type="PROSITE" id="PS50122"/>
    </source>
</evidence>
<dbReference type="InterPro" id="IPR036804">
    <property type="entry name" value="CheR_N_sf"/>
</dbReference>
<dbReference type="SMART" id="SM00448">
    <property type="entry name" value="REC"/>
    <property type="match status" value="1"/>
</dbReference>
<feature type="active site" evidence="9">
    <location>
        <position position="45"/>
    </location>
</feature>
<dbReference type="Proteomes" id="UP000175691">
    <property type="component" value="Unassembled WGS sequence"/>
</dbReference>
<dbReference type="SUPFAM" id="SSF52172">
    <property type="entry name" value="CheY-like"/>
    <property type="match status" value="1"/>
</dbReference>
<feature type="coiled-coil region" evidence="11">
    <location>
        <begin position="882"/>
        <end position="909"/>
    </location>
</feature>
<evidence type="ECO:0000256" key="6">
    <source>
        <dbReference type="ARBA" id="ARBA00022679"/>
    </source>
</evidence>
<dbReference type="InterPro" id="IPR000780">
    <property type="entry name" value="CheR_MeTrfase"/>
</dbReference>
<dbReference type="Pfam" id="PF00512">
    <property type="entry name" value="HisKA"/>
    <property type="match status" value="1"/>
</dbReference>
<keyword evidence="4 10" id="KW-0597">Phosphoprotein</keyword>
<dbReference type="SUPFAM" id="SSF52738">
    <property type="entry name" value="Methylesterase CheB, C-terminal domain"/>
    <property type="match status" value="1"/>
</dbReference>
<dbReference type="OrthoDB" id="9816309at2"/>
<evidence type="ECO:0000313" key="17">
    <source>
        <dbReference type="EMBL" id="OFC70173.1"/>
    </source>
</evidence>
<evidence type="ECO:0000256" key="5">
    <source>
        <dbReference type="ARBA" id="ARBA00022603"/>
    </source>
</evidence>
<dbReference type="InterPro" id="IPR029063">
    <property type="entry name" value="SAM-dependent_MTases_sf"/>
</dbReference>
<dbReference type="InterPro" id="IPR036097">
    <property type="entry name" value="HisK_dim/P_sf"/>
</dbReference>
<dbReference type="Gene3D" id="1.10.155.10">
    <property type="entry name" value="Chemotaxis receptor methyltransferase CheR, N-terminal domain"/>
    <property type="match status" value="1"/>
</dbReference>
<dbReference type="GO" id="GO:0005737">
    <property type="term" value="C:cytoplasm"/>
    <property type="evidence" value="ECO:0007669"/>
    <property type="project" value="InterPro"/>
</dbReference>
<evidence type="ECO:0000256" key="9">
    <source>
        <dbReference type="PROSITE-ProRule" id="PRU00050"/>
    </source>
</evidence>
<dbReference type="InterPro" id="IPR003661">
    <property type="entry name" value="HisK_dim/P_dom"/>
</dbReference>
<keyword evidence="5" id="KW-0489">Methyltransferase</keyword>
<evidence type="ECO:0000256" key="10">
    <source>
        <dbReference type="PROSITE-ProRule" id="PRU00169"/>
    </source>
</evidence>
<dbReference type="PANTHER" id="PTHR24422:SF10">
    <property type="entry name" value="CHEMOTAXIS PROTEIN METHYLTRANSFERASE 2"/>
    <property type="match status" value="1"/>
</dbReference>
<dbReference type="RefSeq" id="WP_070125815.1">
    <property type="nucleotide sequence ID" value="NZ_MDHN01000029.1"/>
</dbReference>
<evidence type="ECO:0000259" key="13">
    <source>
        <dbReference type="PROSITE" id="PS50109"/>
    </source>
</evidence>
<dbReference type="PROSITE" id="PS50122">
    <property type="entry name" value="CHEB"/>
    <property type="match status" value="1"/>
</dbReference>
<dbReference type="SUPFAM" id="SSF47384">
    <property type="entry name" value="Homodimeric domain of signal transducing histidine kinase"/>
    <property type="match status" value="1"/>
</dbReference>
<feature type="modified residue" description="4-aspartylphosphate" evidence="10">
    <location>
        <position position="1148"/>
    </location>
</feature>
<dbReference type="InterPro" id="IPR001789">
    <property type="entry name" value="Sig_transdc_resp-reg_receiver"/>
</dbReference>
<comment type="catalytic activity">
    <reaction evidence="2">
        <text>L-glutamyl-[protein] + S-adenosyl-L-methionine = [protein]-L-glutamate 5-O-methyl ester + S-adenosyl-L-homocysteine</text>
        <dbReference type="Rhea" id="RHEA:24452"/>
        <dbReference type="Rhea" id="RHEA-COMP:10208"/>
        <dbReference type="Rhea" id="RHEA-COMP:10311"/>
        <dbReference type="ChEBI" id="CHEBI:29973"/>
        <dbReference type="ChEBI" id="CHEBI:57856"/>
        <dbReference type="ChEBI" id="CHEBI:59789"/>
        <dbReference type="ChEBI" id="CHEBI:82795"/>
        <dbReference type="EC" id="2.1.1.80"/>
    </reaction>
</comment>
<feature type="active site" evidence="9">
    <location>
        <position position="18"/>
    </location>
</feature>
<evidence type="ECO:0000256" key="3">
    <source>
        <dbReference type="ARBA" id="ARBA00022500"/>
    </source>
</evidence>
<dbReference type="Pfam" id="PF00072">
    <property type="entry name" value="Response_reg"/>
    <property type="match status" value="1"/>
</dbReference>
<dbReference type="Gene3D" id="3.30.565.10">
    <property type="entry name" value="Histidine kinase-like ATPase, C-terminal domain"/>
    <property type="match status" value="1"/>
</dbReference>
<dbReference type="GO" id="GO:0000156">
    <property type="term" value="F:phosphorelay response regulator activity"/>
    <property type="evidence" value="ECO:0007669"/>
    <property type="project" value="InterPro"/>
</dbReference>
<evidence type="ECO:0000256" key="2">
    <source>
        <dbReference type="ARBA" id="ARBA00001541"/>
    </source>
</evidence>
<evidence type="ECO:0000256" key="12">
    <source>
        <dbReference type="SAM" id="MobiDB-lite"/>
    </source>
</evidence>
<dbReference type="CDD" id="cd16434">
    <property type="entry name" value="CheB-CheR_fusion"/>
    <property type="match status" value="1"/>
</dbReference>
<feature type="domain" description="CheR-type methyltransferase" evidence="16">
    <location>
        <begin position="200"/>
        <end position="483"/>
    </location>
</feature>
<evidence type="ECO:0000256" key="4">
    <source>
        <dbReference type="ARBA" id="ARBA00022553"/>
    </source>
</evidence>
<dbReference type="AlphaFoldDB" id="A0A1E7Z9F5"/>
<dbReference type="GO" id="GO:0008983">
    <property type="term" value="F:protein-glutamate O-methyltransferase activity"/>
    <property type="evidence" value="ECO:0007669"/>
    <property type="project" value="UniProtKB-EC"/>
</dbReference>
<keyword evidence="7" id="KW-0949">S-adenosyl-L-methionine</keyword>
<comment type="catalytic activity">
    <reaction evidence="1">
        <text>ATP + protein L-histidine = ADP + protein N-phospho-L-histidine.</text>
        <dbReference type="EC" id="2.7.13.3"/>
    </reaction>
</comment>
<reference evidence="17 18" key="1">
    <citation type="submission" date="2016-08" db="EMBL/GenBank/DDBJ databases">
        <authorList>
            <person name="Seilhamer J.J."/>
        </authorList>
    </citation>
    <scope>NUCLEOTIDE SEQUENCE [LARGE SCALE GENOMIC DNA]</scope>
    <source>
        <strain evidence="17 18">KCTC 42603</strain>
    </source>
</reference>
<dbReference type="Pfam" id="PF01339">
    <property type="entry name" value="CheB_methylest"/>
    <property type="match status" value="1"/>
</dbReference>
<dbReference type="Pfam" id="PF13596">
    <property type="entry name" value="PAS_10"/>
    <property type="match status" value="1"/>
</dbReference>
<keyword evidence="9" id="KW-0378">Hydrolase</keyword>
<dbReference type="InterPro" id="IPR050903">
    <property type="entry name" value="Bact_Chemotaxis_MeTrfase"/>
</dbReference>
<dbReference type="InterPro" id="IPR036890">
    <property type="entry name" value="HATPase_C_sf"/>
</dbReference>